<gene>
    <name evidence="2" type="ORF">H4O18_21280</name>
</gene>
<evidence type="ECO:0000313" key="2">
    <source>
        <dbReference type="EMBL" id="MBC8770540.1"/>
    </source>
</evidence>
<dbReference type="PROSITE" id="PS50943">
    <property type="entry name" value="HTH_CROC1"/>
    <property type="match status" value="1"/>
</dbReference>
<feature type="domain" description="HTH cro/C1-type" evidence="1">
    <location>
        <begin position="33"/>
        <end position="78"/>
    </location>
</feature>
<protein>
    <submittedName>
        <fullName evidence="2">Helix-turn-helix transcriptional regulator</fullName>
    </submittedName>
</protein>
<sequence length="91" mass="10602">MKNFDLKNEKRALGYRIAELRKTVLNPKTGKPISQEELGFRTGHAKKTIGELERGNTNPRYETLLMISKELNVTINQLFDFDMKEYIKLSK</sequence>
<dbReference type="InterPro" id="IPR001387">
    <property type="entry name" value="Cro/C1-type_HTH"/>
</dbReference>
<reference evidence="2 3" key="1">
    <citation type="submission" date="2020-08" db="EMBL/GenBank/DDBJ databases">
        <title>Arenibacter gaetbuli sp. nov., isolated from a sand dune.</title>
        <authorList>
            <person name="Park S."/>
            <person name="Yoon J.-H."/>
        </authorList>
    </citation>
    <scope>NUCLEOTIDE SEQUENCE [LARGE SCALE GENOMIC DNA]</scope>
    <source>
        <strain evidence="2 3">BSSL-BM3</strain>
    </source>
</reference>
<dbReference type="Pfam" id="PF01381">
    <property type="entry name" value="HTH_3"/>
    <property type="match status" value="1"/>
</dbReference>
<organism evidence="2 3">
    <name type="scientific">Arenibacter arenosicollis</name>
    <dbReference type="NCBI Taxonomy" id="2762274"/>
    <lineage>
        <taxon>Bacteria</taxon>
        <taxon>Pseudomonadati</taxon>
        <taxon>Bacteroidota</taxon>
        <taxon>Flavobacteriia</taxon>
        <taxon>Flavobacteriales</taxon>
        <taxon>Flavobacteriaceae</taxon>
        <taxon>Arenibacter</taxon>
    </lineage>
</organism>
<dbReference type="SUPFAM" id="SSF47413">
    <property type="entry name" value="lambda repressor-like DNA-binding domains"/>
    <property type="match status" value="1"/>
</dbReference>
<dbReference type="Gene3D" id="1.10.260.40">
    <property type="entry name" value="lambda repressor-like DNA-binding domains"/>
    <property type="match status" value="1"/>
</dbReference>
<proteinExistence type="predicted"/>
<dbReference type="RefSeq" id="WP_031444008.1">
    <property type="nucleotide sequence ID" value="NZ_JACLHY010000040.1"/>
</dbReference>
<dbReference type="SMART" id="SM00530">
    <property type="entry name" value="HTH_XRE"/>
    <property type="match status" value="1"/>
</dbReference>
<dbReference type="Proteomes" id="UP000618952">
    <property type="component" value="Unassembled WGS sequence"/>
</dbReference>
<keyword evidence="3" id="KW-1185">Reference proteome</keyword>
<evidence type="ECO:0000313" key="3">
    <source>
        <dbReference type="Proteomes" id="UP000618952"/>
    </source>
</evidence>
<evidence type="ECO:0000259" key="1">
    <source>
        <dbReference type="PROSITE" id="PS50943"/>
    </source>
</evidence>
<dbReference type="CDD" id="cd00093">
    <property type="entry name" value="HTH_XRE"/>
    <property type="match status" value="1"/>
</dbReference>
<name>A0ABR7QTL7_9FLAO</name>
<comment type="caution">
    <text evidence="2">The sequence shown here is derived from an EMBL/GenBank/DDBJ whole genome shotgun (WGS) entry which is preliminary data.</text>
</comment>
<dbReference type="EMBL" id="JACLHY010000040">
    <property type="protein sequence ID" value="MBC8770540.1"/>
    <property type="molecule type" value="Genomic_DNA"/>
</dbReference>
<dbReference type="InterPro" id="IPR010982">
    <property type="entry name" value="Lambda_DNA-bd_dom_sf"/>
</dbReference>
<accession>A0ABR7QTL7</accession>